<feature type="compositionally biased region" description="Polar residues" evidence="5">
    <location>
        <begin position="85"/>
        <end position="105"/>
    </location>
</feature>
<feature type="compositionally biased region" description="Low complexity" evidence="5">
    <location>
        <begin position="133"/>
        <end position="147"/>
    </location>
</feature>
<organism evidence="9 10">
    <name type="scientific">Aphis gossypii</name>
    <name type="common">Cotton aphid</name>
    <dbReference type="NCBI Taxonomy" id="80765"/>
    <lineage>
        <taxon>Eukaryota</taxon>
        <taxon>Metazoa</taxon>
        <taxon>Ecdysozoa</taxon>
        <taxon>Arthropoda</taxon>
        <taxon>Hexapoda</taxon>
        <taxon>Insecta</taxon>
        <taxon>Pterygota</taxon>
        <taxon>Neoptera</taxon>
        <taxon>Paraneoptera</taxon>
        <taxon>Hemiptera</taxon>
        <taxon>Sternorrhyncha</taxon>
        <taxon>Aphidomorpha</taxon>
        <taxon>Aphidoidea</taxon>
        <taxon>Aphididae</taxon>
        <taxon>Aphidini</taxon>
        <taxon>Aphis</taxon>
        <taxon>Aphis</taxon>
    </lineage>
</organism>
<dbReference type="InterPro" id="IPR039361">
    <property type="entry name" value="Cyclin"/>
</dbReference>
<evidence type="ECO:0000256" key="6">
    <source>
        <dbReference type="SAM" id="Phobius"/>
    </source>
</evidence>
<dbReference type="GO" id="GO:0000278">
    <property type="term" value="P:mitotic cell cycle"/>
    <property type="evidence" value="ECO:0007669"/>
    <property type="project" value="UniProtKB-ARBA"/>
</dbReference>
<evidence type="ECO:0000313" key="9">
    <source>
        <dbReference type="EMBL" id="CAH1708074.1"/>
    </source>
</evidence>
<dbReference type="SMART" id="SM01332">
    <property type="entry name" value="Cyclin_C"/>
    <property type="match status" value="1"/>
</dbReference>
<evidence type="ECO:0008006" key="11">
    <source>
        <dbReference type="Google" id="ProtNLM"/>
    </source>
</evidence>
<keyword evidence="6" id="KW-0472">Membrane</keyword>
<keyword evidence="6" id="KW-1133">Transmembrane helix</keyword>
<feature type="transmembrane region" description="Helical" evidence="6">
    <location>
        <begin position="522"/>
        <end position="541"/>
    </location>
</feature>
<dbReference type="Proteomes" id="UP001154329">
    <property type="component" value="Chromosome 1"/>
</dbReference>
<dbReference type="Pfam" id="PF00134">
    <property type="entry name" value="Cyclin_N"/>
    <property type="match status" value="1"/>
</dbReference>
<comment type="similarity">
    <text evidence="4">Belongs to the cyclin family.</text>
</comment>
<keyword evidence="6" id="KW-0812">Transmembrane</keyword>
<evidence type="ECO:0000256" key="3">
    <source>
        <dbReference type="ARBA" id="ARBA00023306"/>
    </source>
</evidence>
<reference evidence="9" key="2">
    <citation type="submission" date="2022-10" db="EMBL/GenBank/DDBJ databases">
        <authorList>
            <consortium name="ENA_rothamsted_submissions"/>
            <consortium name="culmorum"/>
            <person name="King R."/>
        </authorList>
    </citation>
    <scope>NUCLEOTIDE SEQUENCE</scope>
</reference>
<dbReference type="InterPro" id="IPR004367">
    <property type="entry name" value="Cyclin_C-dom"/>
</dbReference>
<evidence type="ECO:0000259" key="8">
    <source>
        <dbReference type="SMART" id="SM01332"/>
    </source>
</evidence>
<evidence type="ECO:0000256" key="5">
    <source>
        <dbReference type="SAM" id="MobiDB-lite"/>
    </source>
</evidence>
<dbReference type="InterPro" id="IPR048258">
    <property type="entry name" value="Cyclins_cyclin-box"/>
</dbReference>
<dbReference type="AlphaFoldDB" id="A0A9P0NCY8"/>
<protein>
    <recommendedName>
        <fullName evidence="11">Cyclin N-terminal domain-containing protein</fullName>
    </recommendedName>
</protein>
<accession>A0A9P0NCY8</accession>
<dbReference type="GO" id="GO:0005634">
    <property type="term" value="C:nucleus"/>
    <property type="evidence" value="ECO:0007669"/>
    <property type="project" value="UniProtKB-ARBA"/>
</dbReference>
<proteinExistence type="inferred from homology"/>
<feature type="region of interest" description="Disordered" evidence="5">
    <location>
        <begin position="73"/>
        <end position="179"/>
    </location>
</feature>
<dbReference type="GO" id="GO:0051301">
    <property type="term" value="P:cell division"/>
    <property type="evidence" value="ECO:0007669"/>
    <property type="project" value="UniProtKB-KW"/>
</dbReference>
<feature type="domain" description="Cyclin-like" evidence="7">
    <location>
        <begin position="262"/>
        <end position="347"/>
    </location>
</feature>
<keyword evidence="10" id="KW-1185">Reference proteome</keyword>
<keyword evidence="2 4" id="KW-0195">Cyclin</keyword>
<evidence type="ECO:0000259" key="7">
    <source>
        <dbReference type="SMART" id="SM00385"/>
    </source>
</evidence>
<dbReference type="PANTHER" id="PTHR10177">
    <property type="entry name" value="CYCLINS"/>
    <property type="match status" value="1"/>
</dbReference>
<reference evidence="9" key="1">
    <citation type="submission" date="2022-02" db="EMBL/GenBank/DDBJ databases">
        <authorList>
            <person name="King R."/>
        </authorList>
    </citation>
    <scope>NUCLEOTIDE SEQUENCE</scope>
</reference>
<evidence type="ECO:0000313" key="10">
    <source>
        <dbReference type="Proteomes" id="UP001154329"/>
    </source>
</evidence>
<dbReference type="SMART" id="SM00385">
    <property type="entry name" value="CYCLIN"/>
    <property type="match status" value="1"/>
</dbReference>
<name>A0A9P0NCY8_APHGO</name>
<keyword evidence="1" id="KW-0132">Cell division</keyword>
<gene>
    <name evidence="9" type="ORF">APHIGO_LOCUS267</name>
</gene>
<dbReference type="InterPro" id="IPR013763">
    <property type="entry name" value="Cyclin-like_dom"/>
</dbReference>
<evidence type="ECO:0000256" key="1">
    <source>
        <dbReference type="ARBA" id="ARBA00022618"/>
    </source>
</evidence>
<dbReference type="EMBL" id="OU899034">
    <property type="protein sequence ID" value="CAH1708074.1"/>
    <property type="molecule type" value="Genomic_DNA"/>
</dbReference>
<feature type="domain" description="Cyclin C-terminal" evidence="8">
    <location>
        <begin position="356"/>
        <end position="494"/>
    </location>
</feature>
<dbReference type="InterPro" id="IPR006671">
    <property type="entry name" value="Cyclin_N"/>
</dbReference>
<dbReference type="InterPro" id="IPR036915">
    <property type="entry name" value="Cyclin-like_sf"/>
</dbReference>
<dbReference type="Gene3D" id="1.10.472.10">
    <property type="entry name" value="Cyclin-like"/>
    <property type="match status" value="2"/>
</dbReference>
<evidence type="ECO:0000256" key="4">
    <source>
        <dbReference type="RuleBase" id="RU000383"/>
    </source>
</evidence>
<feature type="region of interest" description="Disordered" evidence="5">
    <location>
        <begin position="1"/>
        <end position="31"/>
    </location>
</feature>
<feature type="transmembrane region" description="Helical" evidence="6">
    <location>
        <begin position="486"/>
        <end position="510"/>
    </location>
</feature>
<keyword evidence="3" id="KW-0131">Cell cycle</keyword>
<dbReference type="FunFam" id="1.10.472.10:FF:000001">
    <property type="entry name" value="G2/mitotic-specific cyclin"/>
    <property type="match status" value="1"/>
</dbReference>
<dbReference type="PROSITE" id="PS00292">
    <property type="entry name" value="CYCLINS"/>
    <property type="match status" value="1"/>
</dbReference>
<dbReference type="CDD" id="cd20520">
    <property type="entry name" value="CYCLIN_CCNE_rpt2"/>
    <property type="match status" value="1"/>
</dbReference>
<dbReference type="SUPFAM" id="SSF47954">
    <property type="entry name" value="Cyclin-like"/>
    <property type="match status" value="2"/>
</dbReference>
<evidence type="ECO:0000256" key="2">
    <source>
        <dbReference type="ARBA" id="ARBA00023127"/>
    </source>
</evidence>
<sequence length="545" mass="62478">MNDASSSNIDGVLKRKRHNSEGYLHNDTVSGKRMKIDHSPIDLPSILSRSKLHGSSQSLLSDDSEHQYFTNLQRNSRVRADSDPFQINSENNDSFQQLSVGNNGSVERRPLSELQVLSPDSQSIYSDDRSESEASSPALSEPAPLLSDTELSPDCIDSTEPKKNIENDPPTYVPTPRYSNIQDSVGSNIVTTWSKFRDMAINHKPIALNERPCPLPEIPWGKRAAFWQMICNRDSATLTYRNPDYQDCHEHITPRMRAILLDWLIEVSSVYKLHRETYYLAMDYLDRYLSNSDSIPKQKLQLIGITCLFMAAKMEEIYPPKLTEFAYVTDGACTDEDLLDMEKILLMHLRFRLTPVSINYWVELMLQFICVDDSTAEDSLITPQFPQNLFNQVAHLLDLASLDSTSLRYSYSELAASALTIVLNKKIALTISGLSEGNVCNCVEWMSVYWSVILEEYQYEEIDFENDSEQVDGTHVKQQHLVSMDMYVSIIYTFFLWYHSLILNIFYFSVNFALRCKKKGTCLSDIFFVCVCVCVVELYFIKRYC</sequence>